<dbReference type="InterPro" id="IPR036412">
    <property type="entry name" value="HAD-like_sf"/>
</dbReference>
<dbReference type="PANTHER" id="PTHR20889">
    <property type="entry name" value="PHOSPHATASE, ORPHAN 1, 2"/>
    <property type="match status" value="1"/>
</dbReference>
<accession>A0A7S4JHM9</accession>
<dbReference type="SUPFAM" id="SSF56784">
    <property type="entry name" value="HAD-like"/>
    <property type="match status" value="1"/>
</dbReference>
<sequence>MKMIFSTVYFKRMLLSYTNACTRSAPRATQGGCNQKGFLLATAFGLSGWVAASSDGSSTRSEHPVARRGNPHTLFVWDFDWTVVNCNSDEYIPAQFFEDDAELSAGFRKLLRSGMDWHACVEAMVGQAMAKGATPEKILEAARRMPYLTGVRRTLDDIHGFRGLEPGVSTGQMILSDGNTLFIGAFLEENGLFEHFSHGVISNEGMWDKECAGLGRTRLRVVHQSEKYSGHNCGRCSANLCKTQALWDTLVQWFREPNAKGDSDHHEIQRRPRIVYVGDGANDACPVLNVLGEGDVMLARAGRKRILANGREGPETDEEAIATNGASAVVCEDDTKRAVDEGVPFGILPALRRAREGDPSLAPKCKVLEWRTGDELRHHIGKLLEDIADD</sequence>
<evidence type="ECO:0000313" key="1">
    <source>
        <dbReference type="EMBL" id="CAE2263934.1"/>
    </source>
</evidence>
<dbReference type="Gene3D" id="3.40.50.1000">
    <property type="entry name" value="HAD superfamily/HAD-like"/>
    <property type="match status" value="1"/>
</dbReference>
<gene>
    <name evidence="1" type="ORF">OAUR00152_LOCUS28070</name>
</gene>
<proteinExistence type="predicted"/>
<reference evidence="1" key="1">
    <citation type="submission" date="2021-01" db="EMBL/GenBank/DDBJ databases">
        <authorList>
            <person name="Corre E."/>
            <person name="Pelletier E."/>
            <person name="Niang G."/>
            <person name="Scheremetjew M."/>
            <person name="Finn R."/>
            <person name="Kale V."/>
            <person name="Holt S."/>
            <person name="Cochrane G."/>
            <person name="Meng A."/>
            <person name="Brown T."/>
            <person name="Cohen L."/>
        </authorList>
    </citation>
    <scope>NUCLEOTIDE SEQUENCE</scope>
    <source>
        <strain evidence="1">Isolate 1302-5</strain>
    </source>
</reference>
<name>A0A7S4JHM9_9STRA</name>
<dbReference type="InterPro" id="IPR023214">
    <property type="entry name" value="HAD_sf"/>
</dbReference>
<protein>
    <submittedName>
        <fullName evidence="1">Uncharacterized protein</fullName>
    </submittedName>
</protein>
<dbReference type="Pfam" id="PF06888">
    <property type="entry name" value="Put_Phosphatase"/>
    <property type="match status" value="1"/>
</dbReference>
<dbReference type="PANTHER" id="PTHR20889:SF12">
    <property type="entry name" value="LP01149P"/>
    <property type="match status" value="1"/>
</dbReference>
<dbReference type="EMBL" id="HBKQ01040731">
    <property type="protein sequence ID" value="CAE2263934.1"/>
    <property type="molecule type" value="Transcribed_RNA"/>
</dbReference>
<dbReference type="GO" id="GO:0016791">
    <property type="term" value="F:phosphatase activity"/>
    <property type="evidence" value="ECO:0007669"/>
    <property type="project" value="InterPro"/>
</dbReference>
<dbReference type="AlphaFoldDB" id="A0A7S4JHM9"/>
<organism evidence="1">
    <name type="scientific">Odontella aurita</name>
    <dbReference type="NCBI Taxonomy" id="265563"/>
    <lineage>
        <taxon>Eukaryota</taxon>
        <taxon>Sar</taxon>
        <taxon>Stramenopiles</taxon>
        <taxon>Ochrophyta</taxon>
        <taxon>Bacillariophyta</taxon>
        <taxon>Mediophyceae</taxon>
        <taxon>Biddulphiophycidae</taxon>
        <taxon>Eupodiscales</taxon>
        <taxon>Odontellaceae</taxon>
        <taxon>Odontella</taxon>
    </lineage>
</organism>
<dbReference type="InterPro" id="IPR016965">
    <property type="entry name" value="Pase_PHOSPHO-typ"/>
</dbReference>